<accession>A0ACD5ZMA3</accession>
<keyword evidence="2" id="KW-1185">Reference proteome</keyword>
<sequence length="823" mass="91071">MAPLAFLLLLLGQTLLCIAVDTISSTTPLSRNQRIVSKGKKFTLGFYSLQSNTTSSSSSSYYIAIWYTNILPVTTVWTAATDVPVSDPTTTVLVIGSDGNLVLLDQSRNRSLWSTNVSVPASNSTVAIIRDSGSLDLASASNSSVTYWQSIEHPTNTWLPGGKLTLDKTTGVSQRLVSWRNNANPSPGLFSLELDPSGTQQFFIQLNDSISYWTSGRWNGNGFRFPLAPEMSNLQFVDNDDESYFHYSMKDDSIISRFIIDVSGQIKQLTWMEISKEWVLFWSQPQAQCEVYALCGAYGSCNSNGTPYCNCVKGFSQKIQNNWDLQDYSGGCKRNTPLQCQTNPRSAHTQSDMFFAMEDVRLPDNSRGAVATSYQECQTVCLKNCSCNGYTYNSTGCFVWHGDLVNLQEQYSGNGGGTLLLRLAASELSDPEKSKTAIIGSVVGGVAAVLVILAIVSLFVFRKCRQNKTLQISGGALTNLRYNDLLDDIQSIDSLLLDLSTLRVATNDFGEANILGKGGFGMVYKGVLPDGKQIAVKRLCQNSRQGLGELKSELVLVAKLRHRNLVNLIGVCLEEQEKILVYEFMPNRSLDTILFDSGRSKQLDWGRRFKIINGVARGLQYLHEDSQLKIVHRDLKASNILLDFDYNPKISDFGLAKIFGGDQSEDVTRRIAGTYGYMSPEYAMHGQYSTKSDAFSFGVLVLEIVTGRRNNGSCNSEQYIYLVNLVWEYWARGNAIELIDPSLGDHPCPIDQVLKCIQIGLLCVQNRPEDRPTMSSVNVMLSSHTVPLPSVSMPAFCDILNERSDDSKVASSNEITITKLEPR</sequence>
<evidence type="ECO:0000313" key="1">
    <source>
        <dbReference type="EnsemblPlants" id="AVESA.00010b.r2.7AG1194900.1.CDS"/>
    </source>
</evidence>
<name>A0ACD5ZMA3_AVESA</name>
<reference evidence="1" key="2">
    <citation type="submission" date="2025-09" db="UniProtKB">
        <authorList>
            <consortium name="EnsemblPlants"/>
        </authorList>
    </citation>
    <scope>IDENTIFICATION</scope>
</reference>
<proteinExistence type="predicted"/>
<protein>
    <submittedName>
        <fullName evidence="1">Uncharacterized protein</fullName>
    </submittedName>
</protein>
<reference evidence="1" key="1">
    <citation type="submission" date="2021-05" db="EMBL/GenBank/DDBJ databases">
        <authorList>
            <person name="Scholz U."/>
            <person name="Mascher M."/>
            <person name="Fiebig A."/>
        </authorList>
    </citation>
    <scope>NUCLEOTIDE SEQUENCE [LARGE SCALE GENOMIC DNA]</scope>
</reference>
<organism evidence="1 2">
    <name type="scientific">Avena sativa</name>
    <name type="common">Oat</name>
    <dbReference type="NCBI Taxonomy" id="4498"/>
    <lineage>
        <taxon>Eukaryota</taxon>
        <taxon>Viridiplantae</taxon>
        <taxon>Streptophyta</taxon>
        <taxon>Embryophyta</taxon>
        <taxon>Tracheophyta</taxon>
        <taxon>Spermatophyta</taxon>
        <taxon>Magnoliopsida</taxon>
        <taxon>Liliopsida</taxon>
        <taxon>Poales</taxon>
        <taxon>Poaceae</taxon>
        <taxon>BOP clade</taxon>
        <taxon>Pooideae</taxon>
        <taxon>Poodae</taxon>
        <taxon>Poeae</taxon>
        <taxon>Poeae Chloroplast Group 1 (Aveneae type)</taxon>
        <taxon>Aveninae</taxon>
        <taxon>Avena</taxon>
    </lineage>
</organism>
<dbReference type="EnsemblPlants" id="AVESA.00010b.r2.7AG1194900.1">
    <property type="protein sequence ID" value="AVESA.00010b.r2.7AG1194900.1.CDS"/>
    <property type="gene ID" value="AVESA.00010b.r2.7AG1194900"/>
</dbReference>
<dbReference type="Proteomes" id="UP001732700">
    <property type="component" value="Chromosome 7A"/>
</dbReference>
<evidence type="ECO:0000313" key="2">
    <source>
        <dbReference type="Proteomes" id="UP001732700"/>
    </source>
</evidence>